<keyword evidence="8 13" id="KW-0378">Hydrolase</keyword>
<evidence type="ECO:0000256" key="13">
    <source>
        <dbReference type="RuleBase" id="RU000508"/>
    </source>
</evidence>
<keyword evidence="10 13" id="KW-0119">Carbohydrate metabolism</keyword>
<dbReference type="InterPro" id="IPR020548">
    <property type="entry name" value="Fructose_bisphosphatase_AS"/>
</dbReference>
<name>A0ABR2YB39_9CHLO</name>
<comment type="caution">
    <text evidence="16">The sequence shown here is derived from an EMBL/GenBank/DDBJ whole genome shotgun (WGS) entry which is preliminary data.</text>
</comment>
<dbReference type="PIRSF" id="PIRSF500210">
    <property type="entry name" value="FBPtase"/>
    <property type="match status" value="1"/>
</dbReference>
<dbReference type="HAMAP" id="MF_01855">
    <property type="entry name" value="FBPase_class1"/>
    <property type="match status" value="1"/>
</dbReference>
<dbReference type="CDD" id="cd00354">
    <property type="entry name" value="FBPase"/>
    <property type="match status" value="1"/>
</dbReference>
<sequence length="347" mass="36956">MVMHDSSIGRTDPITLTQWILTQQQIKAPNARGNLSILLNALCVACKYVEAAVRKAGLAGVLGLAGSGNVQGEDQKKLDVLANEVFINVLKRCGQCSVLVSEEIDEEIIIEGGGDYSVMFDPLDGSSNIDCGVSIGTIYGIFKKPADEAASVKNVLRPGRELVAAGYCLYGSSCSMVISVGGPPTHFTLDPSLGEFVLTSPALHVPDSGKIYSINEGNSVLWDAPTSQFVKECKQPANDGAPKSLRYVGSMVADVHRTLLYGGVFMYPADSKTKTGKLRLLYEGNPMAFLVENGGGRAITGSSGAVLDLQPCKIHERSPIFLGSKQDIDRIEALYQGAAEADHLALF</sequence>
<evidence type="ECO:0000256" key="10">
    <source>
        <dbReference type="ARBA" id="ARBA00023277"/>
    </source>
</evidence>
<dbReference type="Gene3D" id="3.40.190.80">
    <property type="match status" value="1"/>
</dbReference>
<evidence type="ECO:0000259" key="14">
    <source>
        <dbReference type="Pfam" id="PF00316"/>
    </source>
</evidence>
<dbReference type="Pfam" id="PF18913">
    <property type="entry name" value="FBPase_C"/>
    <property type="match status" value="1"/>
</dbReference>
<keyword evidence="6" id="KW-0963">Cytoplasm</keyword>
<feature type="domain" description="Fructose-1-6-bisphosphatase class 1 C-terminal" evidence="15">
    <location>
        <begin position="205"/>
        <end position="335"/>
    </location>
</feature>
<keyword evidence="9" id="KW-0460">Magnesium</keyword>
<dbReference type="Proteomes" id="UP001491310">
    <property type="component" value="Unassembled WGS sequence"/>
</dbReference>
<dbReference type="NCBIfam" id="NF006778">
    <property type="entry name" value="PRK09293.1-1"/>
    <property type="match status" value="1"/>
</dbReference>
<keyword evidence="17" id="KW-1185">Reference proteome</keyword>
<organism evidence="16 17">
    <name type="scientific">Coccomyxa subellipsoidea</name>
    <dbReference type="NCBI Taxonomy" id="248742"/>
    <lineage>
        <taxon>Eukaryota</taxon>
        <taxon>Viridiplantae</taxon>
        <taxon>Chlorophyta</taxon>
        <taxon>core chlorophytes</taxon>
        <taxon>Trebouxiophyceae</taxon>
        <taxon>Trebouxiophyceae incertae sedis</taxon>
        <taxon>Coccomyxaceae</taxon>
        <taxon>Coccomyxa</taxon>
    </lineage>
</organism>
<dbReference type="Pfam" id="PF00316">
    <property type="entry name" value="FBPase"/>
    <property type="match status" value="1"/>
</dbReference>
<keyword evidence="7" id="KW-0479">Metal-binding</keyword>
<dbReference type="PROSITE" id="PS00124">
    <property type="entry name" value="FBPASE"/>
    <property type="match status" value="1"/>
</dbReference>
<evidence type="ECO:0000256" key="9">
    <source>
        <dbReference type="ARBA" id="ARBA00022842"/>
    </source>
</evidence>
<evidence type="ECO:0000256" key="3">
    <source>
        <dbReference type="ARBA" id="ARBA00004496"/>
    </source>
</evidence>
<dbReference type="PANTHER" id="PTHR11556:SF41">
    <property type="entry name" value="FRUCTOSE-1,6-BISPHOSPHATASE, CYTOSOLIC"/>
    <property type="match status" value="1"/>
</dbReference>
<evidence type="ECO:0000256" key="12">
    <source>
        <dbReference type="ARBA" id="ARBA00040159"/>
    </source>
</evidence>
<evidence type="ECO:0000256" key="5">
    <source>
        <dbReference type="ARBA" id="ARBA00013093"/>
    </source>
</evidence>
<dbReference type="EC" id="3.1.3.11" evidence="5"/>
<comment type="subcellular location">
    <subcellularLocation>
        <location evidence="3">Cytoplasm</location>
    </subcellularLocation>
</comment>
<reference evidence="16 17" key="1">
    <citation type="journal article" date="2024" name="Nat. Commun.">
        <title>Phylogenomics reveals the evolutionary origins of lichenization in chlorophyte algae.</title>
        <authorList>
            <person name="Puginier C."/>
            <person name="Libourel C."/>
            <person name="Otte J."/>
            <person name="Skaloud P."/>
            <person name="Haon M."/>
            <person name="Grisel S."/>
            <person name="Petersen M."/>
            <person name="Berrin J.G."/>
            <person name="Delaux P.M."/>
            <person name="Dal Grande F."/>
            <person name="Keller J."/>
        </authorList>
    </citation>
    <scope>NUCLEOTIDE SEQUENCE [LARGE SCALE GENOMIC DNA]</scope>
    <source>
        <strain evidence="16 17">SAG 216-7</strain>
    </source>
</reference>
<dbReference type="EMBL" id="JALJOT010000018">
    <property type="protein sequence ID" value="KAK9901357.1"/>
    <property type="molecule type" value="Genomic_DNA"/>
</dbReference>
<evidence type="ECO:0000256" key="4">
    <source>
        <dbReference type="ARBA" id="ARBA00010941"/>
    </source>
</evidence>
<evidence type="ECO:0000256" key="8">
    <source>
        <dbReference type="ARBA" id="ARBA00022801"/>
    </source>
</evidence>
<evidence type="ECO:0000313" key="16">
    <source>
        <dbReference type="EMBL" id="KAK9901357.1"/>
    </source>
</evidence>
<dbReference type="InterPro" id="IPR044015">
    <property type="entry name" value="FBPase_C_dom"/>
</dbReference>
<gene>
    <name evidence="16" type="ORF">WJX75_008307</name>
</gene>
<comment type="cofactor">
    <cofactor evidence="2">
        <name>Mg(2+)</name>
        <dbReference type="ChEBI" id="CHEBI:18420"/>
    </cofactor>
</comment>
<dbReference type="InterPro" id="IPR033391">
    <property type="entry name" value="FBPase_N"/>
</dbReference>
<evidence type="ECO:0000259" key="15">
    <source>
        <dbReference type="Pfam" id="PF18913"/>
    </source>
</evidence>
<dbReference type="InterPro" id="IPR028343">
    <property type="entry name" value="FBPtase"/>
</dbReference>
<comment type="catalytic activity">
    <reaction evidence="1">
        <text>beta-D-fructose 1,6-bisphosphate + H2O = beta-D-fructose 6-phosphate + phosphate</text>
        <dbReference type="Rhea" id="RHEA:11064"/>
        <dbReference type="ChEBI" id="CHEBI:15377"/>
        <dbReference type="ChEBI" id="CHEBI:32966"/>
        <dbReference type="ChEBI" id="CHEBI:43474"/>
        <dbReference type="ChEBI" id="CHEBI:57634"/>
        <dbReference type="EC" id="3.1.3.11"/>
    </reaction>
</comment>
<accession>A0ABR2YB39</accession>
<evidence type="ECO:0000256" key="11">
    <source>
        <dbReference type="ARBA" id="ARBA00032973"/>
    </source>
</evidence>
<evidence type="ECO:0000256" key="7">
    <source>
        <dbReference type="ARBA" id="ARBA00022723"/>
    </source>
</evidence>
<dbReference type="PIRSF" id="PIRSF000904">
    <property type="entry name" value="FBPtase_SBPase"/>
    <property type="match status" value="1"/>
</dbReference>
<evidence type="ECO:0000256" key="1">
    <source>
        <dbReference type="ARBA" id="ARBA00001273"/>
    </source>
</evidence>
<dbReference type="SUPFAM" id="SSF56655">
    <property type="entry name" value="Carbohydrate phosphatase"/>
    <property type="match status" value="1"/>
</dbReference>
<feature type="domain" description="Fructose-1-6-bisphosphatase class I N-terminal" evidence="14">
    <location>
        <begin position="14"/>
        <end position="200"/>
    </location>
</feature>
<dbReference type="PRINTS" id="PR00115">
    <property type="entry name" value="F16BPHPHTASE"/>
</dbReference>
<evidence type="ECO:0000313" key="17">
    <source>
        <dbReference type="Proteomes" id="UP001491310"/>
    </source>
</evidence>
<dbReference type="PANTHER" id="PTHR11556">
    <property type="entry name" value="FRUCTOSE-1,6-BISPHOSPHATASE-RELATED"/>
    <property type="match status" value="1"/>
</dbReference>
<protein>
    <recommendedName>
        <fullName evidence="12">Fructose-1,6-bisphosphatase, cytosolic</fullName>
        <ecNumber evidence="5">3.1.3.11</ecNumber>
    </recommendedName>
    <alternativeName>
        <fullName evidence="11">D-fructose-1,6-bisphosphate 1-phosphohydrolase</fullName>
    </alternativeName>
</protein>
<comment type="similarity">
    <text evidence="4 13">Belongs to the FBPase class 1 family.</text>
</comment>
<dbReference type="InterPro" id="IPR000146">
    <property type="entry name" value="FBPase_class-1"/>
</dbReference>
<proteinExistence type="inferred from homology"/>
<dbReference type="Gene3D" id="3.30.540.10">
    <property type="entry name" value="Fructose-1,6-Bisphosphatase, subunit A, domain 1"/>
    <property type="match status" value="1"/>
</dbReference>
<evidence type="ECO:0000256" key="6">
    <source>
        <dbReference type="ARBA" id="ARBA00022490"/>
    </source>
</evidence>
<evidence type="ECO:0000256" key="2">
    <source>
        <dbReference type="ARBA" id="ARBA00001946"/>
    </source>
</evidence>